<evidence type="ECO:0000313" key="7">
    <source>
        <dbReference type="Proteomes" id="UP000320042"/>
    </source>
</evidence>
<feature type="transmembrane region" description="Helical" evidence="5">
    <location>
        <begin position="99"/>
        <end position="117"/>
    </location>
</feature>
<keyword evidence="4 5" id="KW-0472">Membrane</keyword>
<dbReference type="InterPro" id="IPR016944">
    <property type="entry name" value="UCP030066"/>
</dbReference>
<feature type="transmembrane region" description="Helical" evidence="5">
    <location>
        <begin position="42"/>
        <end position="62"/>
    </location>
</feature>
<dbReference type="Pfam" id="PF13564">
    <property type="entry name" value="DoxX_2"/>
    <property type="match status" value="1"/>
</dbReference>
<keyword evidence="2 5" id="KW-0812">Transmembrane</keyword>
<comment type="caution">
    <text evidence="6">The sequence shown here is derived from an EMBL/GenBank/DDBJ whole genome shotgun (WGS) entry which is preliminary data.</text>
</comment>
<dbReference type="Proteomes" id="UP000320042">
    <property type="component" value="Unassembled WGS sequence"/>
</dbReference>
<evidence type="ECO:0000256" key="1">
    <source>
        <dbReference type="ARBA" id="ARBA00004141"/>
    </source>
</evidence>
<dbReference type="GO" id="GO:0016020">
    <property type="term" value="C:membrane"/>
    <property type="evidence" value="ECO:0007669"/>
    <property type="project" value="UniProtKB-SubCell"/>
</dbReference>
<evidence type="ECO:0000256" key="2">
    <source>
        <dbReference type="ARBA" id="ARBA00022692"/>
    </source>
</evidence>
<proteinExistence type="predicted"/>
<dbReference type="AlphaFoldDB" id="A0A563UEI3"/>
<accession>A0A563UEI3</accession>
<organism evidence="6 7">
    <name type="scientific">Mucilaginibacter pallidiroseus</name>
    <dbReference type="NCBI Taxonomy" id="2599295"/>
    <lineage>
        <taxon>Bacteria</taxon>
        <taxon>Pseudomonadati</taxon>
        <taxon>Bacteroidota</taxon>
        <taxon>Sphingobacteriia</taxon>
        <taxon>Sphingobacteriales</taxon>
        <taxon>Sphingobacteriaceae</taxon>
        <taxon>Mucilaginibacter</taxon>
    </lineage>
</organism>
<gene>
    <name evidence="6" type="ORF">FPZ43_07965</name>
</gene>
<protein>
    <submittedName>
        <fullName evidence="6">DoxX family protein</fullName>
    </submittedName>
</protein>
<keyword evidence="3 5" id="KW-1133">Transmembrane helix</keyword>
<dbReference type="OrthoDB" id="7960583at2"/>
<evidence type="ECO:0000256" key="3">
    <source>
        <dbReference type="ARBA" id="ARBA00022989"/>
    </source>
</evidence>
<dbReference type="PIRSF" id="PIRSF030066">
    <property type="entry name" value="UCP030066"/>
    <property type="match status" value="1"/>
</dbReference>
<feature type="transmembrane region" description="Helical" evidence="5">
    <location>
        <begin position="74"/>
        <end position="93"/>
    </location>
</feature>
<name>A0A563UEI3_9SPHI</name>
<sequence>MSYKAVTITYWTLTIIFGVFMLMDGGAGIAKEKTGRDVMTHLGYPVYLMVITGAFKVLGAIAILQNSFTTIKEWAFAGFAISFVGAFASRAFVGDGVALLAPPLVMLAVMFVVYYFWKRYQAIRSLNVANP</sequence>
<dbReference type="InterPro" id="IPR032808">
    <property type="entry name" value="DoxX"/>
</dbReference>
<evidence type="ECO:0000256" key="5">
    <source>
        <dbReference type="SAM" id="Phobius"/>
    </source>
</evidence>
<evidence type="ECO:0000313" key="6">
    <source>
        <dbReference type="EMBL" id="TWR29782.1"/>
    </source>
</evidence>
<comment type="subcellular location">
    <subcellularLocation>
        <location evidence="1">Membrane</location>
        <topology evidence="1">Multi-pass membrane protein</topology>
    </subcellularLocation>
</comment>
<dbReference type="RefSeq" id="WP_146381338.1">
    <property type="nucleotide sequence ID" value="NZ_VOEJ01000003.1"/>
</dbReference>
<dbReference type="EMBL" id="VOEJ01000003">
    <property type="protein sequence ID" value="TWR29782.1"/>
    <property type="molecule type" value="Genomic_DNA"/>
</dbReference>
<reference evidence="6 7" key="1">
    <citation type="submission" date="2019-07" db="EMBL/GenBank/DDBJ databases">
        <authorList>
            <person name="Kim J."/>
        </authorList>
    </citation>
    <scope>NUCLEOTIDE SEQUENCE [LARGE SCALE GENOMIC DNA]</scope>
    <source>
        <strain evidence="7">dk17</strain>
    </source>
</reference>
<feature type="transmembrane region" description="Helical" evidence="5">
    <location>
        <begin position="7"/>
        <end position="30"/>
    </location>
</feature>
<keyword evidence="7" id="KW-1185">Reference proteome</keyword>
<evidence type="ECO:0000256" key="4">
    <source>
        <dbReference type="ARBA" id="ARBA00023136"/>
    </source>
</evidence>